<gene>
    <name evidence="1" type="ORF">FAZ19_17530</name>
</gene>
<evidence type="ECO:0000313" key="1">
    <source>
        <dbReference type="EMBL" id="TJY63388.1"/>
    </source>
</evidence>
<dbReference type="AlphaFoldDB" id="A0A4U0GWH1"/>
<reference evidence="1 2" key="1">
    <citation type="submission" date="2019-04" db="EMBL/GenBank/DDBJ databases">
        <title>Sphingobacterium olei sp. nov., isolated from oil-contaminated soil.</title>
        <authorList>
            <person name="Liu B."/>
        </authorList>
    </citation>
    <scope>NUCLEOTIDE SEQUENCE [LARGE SCALE GENOMIC DNA]</scope>
    <source>
        <strain evidence="1 2">Y3L14</strain>
    </source>
</reference>
<comment type="caution">
    <text evidence="1">The sequence shown here is derived from an EMBL/GenBank/DDBJ whole genome shotgun (WGS) entry which is preliminary data.</text>
</comment>
<evidence type="ECO:0000313" key="2">
    <source>
        <dbReference type="Proteomes" id="UP000309872"/>
    </source>
</evidence>
<sequence>MVENFTKTESLTYEGIAGDNKIETEEQFEEKLKATIKKFTKAPSDQIIEKILSYSKSLK</sequence>
<keyword evidence="2" id="KW-1185">Reference proteome</keyword>
<protein>
    <submittedName>
        <fullName evidence="1">Uncharacterized protein</fullName>
    </submittedName>
</protein>
<dbReference type="RefSeq" id="WP_136822063.1">
    <property type="nucleotide sequence ID" value="NZ_SUKA01000006.1"/>
</dbReference>
<proteinExistence type="predicted"/>
<dbReference type="EMBL" id="SUKA01000006">
    <property type="protein sequence ID" value="TJY63388.1"/>
    <property type="molecule type" value="Genomic_DNA"/>
</dbReference>
<dbReference type="OrthoDB" id="713333at2"/>
<accession>A0A4U0GWH1</accession>
<dbReference type="Proteomes" id="UP000309872">
    <property type="component" value="Unassembled WGS sequence"/>
</dbReference>
<organism evidence="1 2">
    <name type="scientific">Sphingobacterium alkalisoli</name>
    <dbReference type="NCBI Taxonomy" id="1874115"/>
    <lineage>
        <taxon>Bacteria</taxon>
        <taxon>Pseudomonadati</taxon>
        <taxon>Bacteroidota</taxon>
        <taxon>Sphingobacteriia</taxon>
        <taxon>Sphingobacteriales</taxon>
        <taxon>Sphingobacteriaceae</taxon>
        <taxon>Sphingobacterium</taxon>
    </lineage>
</organism>
<name>A0A4U0GWH1_9SPHI</name>